<dbReference type="Proteomes" id="UP000199666">
    <property type="component" value="Unassembled WGS sequence"/>
</dbReference>
<evidence type="ECO:0000313" key="4">
    <source>
        <dbReference type="Proteomes" id="UP000199666"/>
    </source>
</evidence>
<evidence type="ECO:0000259" key="2">
    <source>
        <dbReference type="Pfam" id="PF03372"/>
    </source>
</evidence>
<dbReference type="OrthoDB" id="9778989at2"/>
<keyword evidence="1" id="KW-0732">Signal</keyword>
<dbReference type="EMBL" id="FOPP01000002">
    <property type="protein sequence ID" value="SFG80929.1"/>
    <property type="molecule type" value="Genomic_DNA"/>
</dbReference>
<keyword evidence="4" id="KW-1185">Reference proteome</keyword>
<dbReference type="AlphaFoldDB" id="A0A1I2UXM3"/>
<keyword evidence="3" id="KW-0269">Exonuclease</keyword>
<evidence type="ECO:0000313" key="3">
    <source>
        <dbReference type="EMBL" id="SFG80929.1"/>
    </source>
</evidence>
<name>A0A1I2UXM3_9SPHI</name>
<evidence type="ECO:0000256" key="1">
    <source>
        <dbReference type="SAM" id="SignalP"/>
    </source>
</evidence>
<organism evidence="3 4">
    <name type="scientific">Pedobacter insulae</name>
    <dbReference type="NCBI Taxonomy" id="414048"/>
    <lineage>
        <taxon>Bacteria</taxon>
        <taxon>Pseudomonadati</taxon>
        <taxon>Bacteroidota</taxon>
        <taxon>Sphingobacteriia</taxon>
        <taxon>Sphingobacteriales</taxon>
        <taxon>Sphingobacteriaceae</taxon>
        <taxon>Pedobacter</taxon>
    </lineage>
</organism>
<dbReference type="Pfam" id="PF03372">
    <property type="entry name" value="Exo_endo_phos"/>
    <property type="match status" value="1"/>
</dbReference>
<dbReference type="GO" id="GO:0004527">
    <property type="term" value="F:exonuclease activity"/>
    <property type="evidence" value="ECO:0007669"/>
    <property type="project" value="UniProtKB-KW"/>
</dbReference>
<accession>A0A1I2UXM3</accession>
<dbReference type="RefSeq" id="WP_090992402.1">
    <property type="nucleotide sequence ID" value="NZ_FOPP01000002.1"/>
</dbReference>
<dbReference type="InterPro" id="IPR005135">
    <property type="entry name" value="Endo/exonuclease/phosphatase"/>
</dbReference>
<dbReference type="InterPro" id="IPR036691">
    <property type="entry name" value="Endo/exonu/phosph_ase_sf"/>
</dbReference>
<feature type="chain" id="PRO_5011469901" evidence="1">
    <location>
        <begin position="21"/>
        <end position="297"/>
    </location>
</feature>
<sequence>MARNILLGLLLIVASANLNAQNNKNEMKFISYNVLHGFNNDVLLQKRYIDWITKENPDVIAYQELNGFTQDSLENLGKKYGHPYALLNTGVTHPIGITSRYPIVMAQQVTTNMWHSYLYGNIKGIHFFIIHLSPFEVQIRRNDIDRILAHAKLIPSNEKIIIAGDFNALAAADSAQYGQPLLDAFLKTDGKLQPKSGTAIVKFKTIYYNNLNQGRLDYTVTNRMIQAGFKDSYYLTNTQFKYSAPTKAHAAEHGKKIRIDYIWVNKPIAAKVKAADVIQDEQTNQLSDHYPVYIIWK</sequence>
<dbReference type="SUPFAM" id="SSF56219">
    <property type="entry name" value="DNase I-like"/>
    <property type="match status" value="1"/>
</dbReference>
<dbReference type="STRING" id="414048.SAMN04489864_102365"/>
<dbReference type="Gene3D" id="3.60.10.10">
    <property type="entry name" value="Endonuclease/exonuclease/phosphatase"/>
    <property type="match status" value="1"/>
</dbReference>
<keyword evidence="3" id="KW-0540">Nuclease</keyword>
<reference evidence="3 4" key="1">
    <citation type="submission" date="2016-10" db="EMBL/GenBank/DDBJ databases">
        <authorList>
            <person name="de Groot N.N."/>
        </authorList>
    </citation>
    <scope>NUCLEOTIDE SEQUENCE [LARGE SCALE GENOMIC DNA]</scope>
    <source>
        <strain evidence="3 4">DSM 18684</strain>
    </source>
</reference>
<proteinExistence type="predicted"/>
<gene>
    <name evidence="3" type="ORF">SAMN04489864_102365</name>
</gene>
<feature type="signal peptide" evidence="1">
    <location>
        <begin position="1"/>
        <end position="20"/>
    </location>
</feature>
<keyword evidence="3" id="KW-0378">Hydrolase</keyword>
<protein>
    <submittedName>
        <fullName evidence="3">Exonuclease III</fullName>
    </submittedName>
</protein>
<feature type="domain" description="Endonuclease/exonuclease/phosphatase" evidence="2">
    <location>
        <begin position="30"/>
        <end position="289"/>
    </location>
</feature>